<accession>A0A142ES43</accession>
<proteinExistence type="predicted"/>
<keyword evidence="2" id="KW-1185">Reference proteome</keyword>
<sequence>MIFNRLSDPVKKTLLLAFIFVLPLLGATAYSELIQLWFKRNDHLFSFVSESTTLENDPELIGPDRLCNVFGSVIGTFSGGGDPTTDLYQWTIVGPGGELLRATQFRNSPDISYTFGLIGPHQITLKVSRGGVQIFEETKIVELVQGPKITLEEIYQICENQSLTISALDPSSSNFGNYEFEWKDETGAIVGTSNDLIVNSPGKYQVTFFFVNSSGIPECETTLDTQVEKLSTFQINASSSTICPGGSIRFETNPSTLGEWYYQKVGDPNEVRIRAGRSIDLNAIILPDPGDYEIIVKVNNPANPACSPEVRLPFQYNLQPKIEFVEAFGASDCFIADGTLRVRALTPLDGIGVEGLGMTQGPFSAGDIITFSGLESGAYSLLINLKGCTDLFGTVVPLLNPPPSLEFTIEDIESESCTDTGKELGSFLVKMTNGPLEGSYRLLNQRGDEVLNELASGLDELRIEVGGGTYFFQVYGLDSCTLPKGEEFIVPGLAQVNYSIPGNLFVCQSYDLVPQTNQDLEFTLTDPSGNQQTLPKGQPFTITEEGDYSIVGRLAGPGDLCPLQQTFTITLVDPVDFEPVLVQEDCDGNRIFEADIKGRDPNTVRFLWYNEKDELVGNGQFLFPTSTGEFKLDVQPNNSTACPIPPVPFMIEEPILEVEVELVATKLCEYGPRAVLDLSTTFPNAVTDIEWRRYEEDGSITLLDEYQNKIQVIVDVAGIYEAAVFSRIPGIGKDCELGRSNLQIDLVPDKVPFTIPGDLSICEPFELIPQGDPTLNYLLTYPNGSEELKVSGESFEINLAGTYTLLAFDPDINGPLCPEQKTFEVKINDPVQFEPVLVNLACDGTYEYQAEVSNYNLTEVDFIWRNAGGTVISTDPTLFTSSYGEFSLEVQPSGSLVCSNSLQTFTVPVPVLDIPVQIVSETLCPDQPDAALSFQANLESVQTIQWWYTDLSNNTSQLTNSTNRQEILAVEEGTYEVRLLNSFGCVIGSASQLVIRSTDQVRPEVEDSYQICPRYEIAPTLNPGNFASYEWYFDGQLVSTSPTFKPSQIGSYEVNVVSQEGCAYQASFETIEECELRVAFPDAIQPQNPEKPFLIYTNYLIDELEVWVFNKWGNLVFHCKNTNLIHEESTCIWDGTLNGKKLPPGSYAYRINFKNLEKGIEKSQLGSILVVD</sequence>
<dbReference type="KEGG" id="alm:AO498_15950"/>
<gene>
    <name evidence="1" type="ORF">AO498_15950</name>
</gene>
<evidence type="ECO:0000313" key="1">
    <source>
        <dbReference type="EMBL" id="AMQ57948.1"/>
    </source>
</evidence>
<dbReference type="Pfam" id="PF13585">
    <property type="entry name" value="CHU_C"/>
    <property type="match status" value="1"/>
</dbReference>
<protein>
    <submittedName>
        <fullName evidence="1">Uncharacterized protein</fullName>
    </submittedName>
</protein>
<dbReference type="AlphaFoldDB" id="A0A142ES43"/>
<dbReference type="STRING" id="1727163.AO498_15950"/>
<evidence type="ECO:0000313" key="2">
    <source>
        <dbReference type="Proteomes" id="UP000073816"/>
    </source>
</evidence>
<name>A0A142ES43_9BACT</name>
<organism evidence="1 2">
    <name type="scientific">Algoriphagus sanaruensis</name>
    <dbReference type="NCBI Taxonomy" id="1727163"/>
    <lineage>
        <taxon>Bacteria</taxon>
        <taxon>Pseudomonadati</taxon>
        <taxon>Bacteroidota</taxon>
        <taxon>Cytophagia</taxon>
        <taxon>Cytophagales</taxon>
        <taxon>Cyclobacteriaceae</taxon>
        <taxon>Algoriphagus</taxon>
    </lineage>
</organism>
<reference evidence="2" key="1">
    <citation type="submission" date="2015-09" db="EMBL/GenBank/DDBJ databases">
        <title>Complete sequence of Algoriphagus sp. M8-2.</title>
        <authorList>
            <person name="Shintani M."/>
        </authorList>
    </citation>
    <scope>NUCLEOTIDE SEQUENCE [LARGE SCALE GENOMIC DNA]</scope>
    <source>
        <strain evidence="2">M8-2</strain>
    </source>
</reference>
<dbReference type="PATRIC" id="fig|1727163.4.peg.3349"/>
<reference evidence="1 2" key="2">
    <citation type="journal article" date="2016" name="Genome Announc.">
        <title>Complete Genome Sequence of Algoriphagus sp. Strain M8-2, Isolated from a Brackish Lake.</title>
        <authorList>
            <person name="Muraguchi Y."/>
            <person name="Kushimoto K."/>
            <person name="Ohtsubo Y."/>
            <person name="Suzuki T."/>
            <person name="Dohra H."/>
            <person name="Kimbara K."/>
            <person name="Shintani M."/>
        </authorList>
    </citation>
    <scope>NUCLEOTIDE SEQUENCE [LARGE SCALE GENOMIC DNA]</scope>
    <source>
        <strain evidence="1 2">M8-2</strain>
    </source>
</reference>
<dbReference type="Proteomes" id="UP000073816">
    <property type="component" value="Chromosome"/>
</dbReference>
<dbReference type="EMBL" id="CP012836">
    <property type="protein sequence ID" value="AMQ57948.1"/>
    <property type="molecule type" value="Genomic_DNA"/>
</dbReference>